<feature type="domain" description="ABC3 transporter permease C-terminal" evidence="8">
    <location>
        <begin position="266"/>
        <end position="382"/>
    </location>
</feature>
<evidence type="ECO:0000259" key="8">
    <source>
        <dbReference type="Pfam" id="PF02687"/>
    </source>
</evidence>
<dbReference type="PANTHER" id="PTHR30572:SF4">
    <property type="entry name" value="ABC TRANSPORTER PERMEASE YTRF"/>
    <property type="match status" value="1"/>
</dbReference>
<feature type="transmembrane region" description="Helical" evidence="7">
    <location>
        <begin position="20"/>
        <end position="38"/>
    </location>
</feature>
<organism evidence="10 11">
    <name type="scientific">Heliomicrobium gestii</name>
    <name type="common">Heliobacterium gestii</name>
    <dbReference type="NCBI Taxonomy" id="2699"/>
    <lineage>
        <taxon>Bacteria</taxon>
        <taxon>Bacillati</taxon>
        <taxon>Bacillota</taxon>
        <taxon>Clostridia</taxon>
        <taxon>Eubacteriales</taxon>
        <taxon>Heliobacteriaceae</taxon>
        <taxon>Heliomicrobium</taxon>
    </lineage>
</organism>
<accession>A0A845LDD0</accession>
<keyword evidence="4 7" id="KW-1133">Transmembrane helix</keyword>
<name>A0A845LDD0_HELGE</name>
<keyword evidence="3 7" id="KW-0812">Transmembrane</keyword>
<evidence type="ECO:0000256" key="4">
    <source>
        <dbReference type="ARBA" id="ARBA00022989"/>
    </source>
</evidence>
<feature type="transmembrane region" description="Helical" evidence="7">
    <location>
        <begin position="323"/>
        <end position="346"/>
    </location>
</feature>
<dbReference type="Pfam" id="PF02687">
    <property type="entry name" value="FtsX"/>
    <property type="match status" value="1"/>
</dbReference>
<dbReference type="InterPro" id="IPR025857">
    <property type="entry name" value="MacB_PCD"/>
</dbReference>
<dbReference type="Pfam" id="PF12704">
    <property type="entry name" value="MacB_PCD"/>
    <property type="match status" value="1"/>
</dbReference>
<evidence type="ECO:0000256" key="5">
    <source>
        <dbReference type="ARBA" id="ARBA00023136"/>
    </source>
</evidence>
<feature type="domain" description="MacB-like periplasmic core" evidence="9">
    <location>
        <begin position="22"/>
        <end position="226"/>
    </location>
</feature>
<dbReference type="GO" id="GO:0022857">
    <property type="term" value="F:transmembrane transporter activity"/>
    <property type="evidence" value="ECO:0007669"/>
    <property type="project" value="TreeGrafter"/>
</dbReference>
<dbReference type="PANTHER" id="PTHR30572">
    <property type="entry name" value="MEMBRANE COMPONENT OF TRANSPORTER-RELATED"/>
    <property type="match status" value="1"/>
</dbReference>
<comment type="caution">
    <text evidence="10">The sequence shown here is derived from an EMBL/GenBank/DDBJ whole genome shotgun (WGS) entry which is preliminary data.</text>
</comment>
<evidence type="ECO:0000256" key="3">
    <source>
        <dbReference type="ARBA" id="ARBA00022692"/>
    </source>
</evidence>
<dbReference type="AlphaFoldDB" id="A0A845LDD0"/>
<evidence type="ECO:0000313" key="11">
    <source>
        <dbReference type="Proteomes" id="UP000471031"/>
    </source>
</evidence>
<comment type="similarity">
    <text evidence="6">Belongs to the ABC-4 integral membrane protein family.</text>
</comment>
<dbReference type="OrthoDB" id="2080559at2"/>
<evidence type="ECO:0000256" key="2">
    <source>
        <dbReference type="ARBA" id="ARBA00022475"/>
    </source>
</evidence>
<dbReference type="EMBL" id="WXEX01000001">
    <property type="protein sequence ID" value="MZP41553.1"/>
    <property type="molecule type" value="Genomic_DNA"/>
</dbReference>
<reference evidence="10 11" key="1">
    <citation type="submission" date="2020-01" db="EMBL/GenBank/DDBJ databases">
        <title>Whole genome sequence of Heliobacterium gestii DSM 11169.</title>
        <authorList>
            <person name="Kyndt J.A."/>
            <person name="Meyer T.E."/>
        </authorList>
    </citation>
    <scope>NUCLEOTIDE SEQUENCE [LARGE SCALE GENOMIC DNA]</scope>
    <source>
        <strain evidence="10 11">DSM 11169</strain>
    </source>
</reference>
<evidence type="ECO:0000256" key="7">
    <source>
        <dbReference type="SAM" id="Phobius"/>
    </source>
</evidence>
<keyword evidence="2" id="KW-1003">Cell membrane</keyword>
<gene>
    <name evidence="10" type="ORF">GTO89_00720</name>
</gene>
<keyword evidence="11" id="KW-1185">Reference proteome</keyword>
<evidence type="ECO:0000313" key="10">
    <source>
        <dbReference type="EMBL" id="MZP41553.1"/>
    </source>
</evidence>
<evidence type="ECO:0000259" key="9">
    <source>
        <dbReference type="Pfam" id="PF12704"/>
    </source>
</evidence>
<dbReference type="RefSeq" id="WP_161260140.1">
    <property type="nucleotide sequence ID" value="NZ_JAFBDC010000001.1"/>
</dbReference>
<dbReference type="InterPro" id="IPR050250">
    <property type="entry name" value="Macrolide_Exporter_MacB"/>
</dbReference>
<feature type="transmembrane region" description="Helical" evidence="7">
    <location>
        <begin position="263"/>
        <end position="282"/>
    </location>
</feature>
<evidence type="ECO:0000256" key="6">
    <source>
        <dbReference type="ARBA" id="ARBA00038076"/>
    </source>
</evidence>
<evidence type="ECO:0000256" key="1">
    <source>
        <dbReference type="ARBA" id="ARBA00004651"/>
    </source>
</evidence>
<keyword evidence="5 7" id="KW-0472">Membrane</keyword>
<protein>
    <submittedName>
        <fullName evidence="10">FtsX-like permease family protein</fullName>
    </submittedName>
</protein>
<dbReference type="GO" id="GO:0005886">
    <property type="term" value="C:plasma membrane"/>
    <property type="evidence" value="ECO:0007669"/>
    <property type="project" value="UniProtKB-SubCell"/>
</dbReference>
<dbReference type="Proteomes" id="UP000471031">
    <property type="component" value="Unassembled WGS sequence"/>
</dbReference>
<proteinExistence type="inferred from homology"/>
<sequence length="387" mass="40305">MTWLQLIIASLVRRPGKSLPILLGFAVCWATLFSLVTLSDGVTEAAKKETANVGTLLQVMPPAASIAFSYAGIPVASGVAISEGDLPPDTLEQLNGAGRLLPKLVTPCRVNGQKALIVGANIDDEVDVKKNWRFSEEAPLAGDLSKSRFLVGSTVAATLQLHAGSPLQITGENGAILNGTVAAVLQEMGTEEDRLIFTDLARLQQWPGKENKLTFVEVLTAQDGVNAAHQLQARLGSSVRVQGETNPGAAASRQEMADSLQRFASLVAVTVLAISSLLLYVTMNSAIHERRGELGLLAALGYRPAFVRQILISEGMLLAGTGAFAGGVSGYGLAFALAPMVIGAGFPLAFPALPWAGGILLALLLGALAALQPAAQAAAMDPVEALR</sequence>
<comment type="subcellular location">
    <subcellularLocation>
        <location evidence="1">Cell membrane</location>
        <topology evidence="1">Multi-pass membrane protein</topology>
    </subcellularLocation>
</comment>
<feature type="transmembrane region" description="Helical" evidence="7">
    <location>
        <begin position="352"/>
        <end position="371"/>
    </location>
</feature>
<dbReference type="InterPro" id="IPR003838">
    <property type="entry name" value="ABC3_permease_C"/>
</dbReference>